<feature type="transmembrane region" description="Helical" evidence="2">
    <location>
        <begin position="398"/>
        <end position="417"/>
    </location>
</feature>
<dbReference type="Proteomes" id="UP000254150">
    <property type="component" value="Unassembled WGS sequence"/>
</dbReference>
<feature type="transmembrane region" description="Helical" evidence="2">
    <location>
        <begin position="340"/>
        <end position="362"/>
    </location>
</feature>
<feature type="transmembrane region" description="Helical" evidence="2">
    <location>
        <begin position="300"/>
        <end position="319"/>
    </location>
</feature>
<sequence>MSAGKTESAAAPSTAARPQRNLREHTPMTTHHAPGPIDVPGHPARSALRRPDETDDGTDPTAPAVPAGHLAAGAAHRRCGIGERAESGTAERAEGGAGRPRSAGHDAGGDPVKALMHRHRDFCVRAVDPLDIAAALEAHGMTDRAAARFRHRDVFSLAEEMYARVPRHSSDHSSVYVSSHAASEPVADAAVSPLPSRLLTLVLLPALPGVLCAGLLAGLAQAPAGRARTLAVVAGVLAVLSAVQLCLRHGPLRAPRPAGAAVQLATLWLLGYAVLGNGLLDAAVRGGPDRLWPVDTATALGLALATWPAVLCARLFTGGARRRLARSRALGEFAAATRPLLLASLTCYLAVLTGLLALAGAVQGGSPALAGAGALGTLLLLARLLLVHGHRAAPTVALATAAGVELAALCSVFAARLPGCGFLALPVETLIEVCGAEAVPTLACAVAALALLVRAVPALSRASAHTDPGTH</sequence>
<dbReference type="AlphaFoldDB" id="A0A380MQH6"/>
<dbReference type="EMBL" id="UHID01000001">
    <property type="protein sequence ID" value="SUO94869.1"/>
    <property type="molecule type" value="Genomic_DNA"/>
</dbReference>
<feature type="compositionally biased region" description="Low complexity" evidence="1">
    <location>
        <begin position="62"/>
        <end position="74"/>
    </location>
</feature>
<keyword evidence="2" id="KW-0472">Membrane</keyword>
<feature type="transmembrane region" description="Helical" evidence="2">
    <location>
        <begin position="259"/>
        <end position="280"/>
    </location>
</feature>
<keyword evidence="2" id="KW-0812">Transmembrane</keyword>
<evidence type="ECO:0000256" key="2">
    <source>
        <dbReference type="SAM" id="Phobius"/>
    </source>
</evidence>
<feature type="compositionally biased region" description="Basic and acidic residues" evidence="1">
    <location>
        <begin position="80"/>
        <end position="94"/>
    </location>
</feature>
<feature type="transmembrane region" description="Helical" evidence="2">
    <location>
        <begin position="368"/>
        <end position="386"/>
    </location>
</feature>
<feature type="transmembrane region" description="Helical" evidence="2">
    <location>
        <begin position="227"/>
        <end position="247"/>
    </location>
</feature>
<keyword evidence="2" id="KW-1133">Transmembrane helix</keyword>
<accession>A0A380MQH6</accession>
<evidence type="ECO:0000313" key="4">
    <source>
        <dbReference type="Proteomes" id="UP000254150"/>
    </source>
</evidence>
<evidence type="ECO:0000256" key="1">
    <source>
        <dbReference type="SAM" id="MobiDB-lite"/>
    </source>
</evidence>
<evidence type="ECO:0000313" key="3">
    <source>
        <dbReference type="EMBL" id="SUO94869.1"/>
    </source>
</evidence>
<feature type="region of interest" description="Disordered" evidence="1">
    <location>
        <begin position="1"/>
        <end position="109"/>
    </location>
</feature>
<evidence type="ECO:0008006" key="5">
    <source>
        <dbReference type="Google" id="ProtNLM"/>
    </source>
</evidence>
<protein>
    <recommendedName>
        <fullName evidence="5">Integral membrane protein</fullName>
    </recommendedName>
</protein>
<reference evidence="3 4" key="1">
    <citation type="submission" date="2018-06" db="EMBL/GenBank/DDBJ databases">
        <authorList>
            <consortium name="Pathogen Informatics"/>
            <person name="Doyle S."/>
        </authorList>
    </citation>
    <scope>NUCLEOTIDE SEQUENCE [LARGE SCALE GENOMIC DNA]</scope>
    <source>
        <strain evidence="3 4">NCTC7807</strain>
    </source>
</reference>
<feature type="transmembrane region" description="Helical" evidence="2">
    <location>
        <begin position="198"/>
        <end position="221"/>
    </location>
</feature>
<feature type="transmembrane region" description="Helical" evidence="2">
    <location>
        <begin position="429"/>
        <end position="453"/>
    </location>
</feature>
<proteinExistence type="predicted"/>
<organism evidence="3 4">
    <name type="scientific">Streptomyces griseus</name>
    <dbReference type="NCBI Taxonomy" id="1911"/>
    <lineage>
        <taxon>Bacteria</taxon>
        <taxon>Bacillati</taxon>
        <taxon>Actinomycetota</taxon>
        <taxon>Actinomycetes</taxon>
        <taxon>Kitasatosporales</taxon>
        <taxon>Streptomycetaceae</taxon>
        <taxon>Streptomyces</taxon>
    </lineage>
</organism>
<name>A0A380MQH6_STRGR</name>
<gene>
    <name evidence="3" type="ORF">NCTC7807_01092</name>
</gene>